<accession>A0ABU1GJD2</accession>
<protein>
    <submittedName>
        <fullName evidence="2">Helix-turn-helix transcriptional regulator</fullName>
    </submittedName>
</protein>
<keyword evidence="3" id="KW-1185">Reference proteome</keyword>
<sequence>MIAMHSEALVKLALGNLKCSQKELATHLDVSPAQITKWKKGEHMSLTMQDRLKKLADIGELNPAFVLWSGSKENSLKWKKLIHYLAELAHDGAETGYYTRPLEDEEGTLCWSTFHTLQEMGVSIPKTFPKELDVDYNNLEDGELQELLENPYSSVIYEIYASLNSVYGFYAAYIYDLIHDDHLDLFDPPGCDIEACLLSLSACKIEVDNDIAPNFRKFRHQTLSDYAKWINVVKEKAFRAGVPLKAELLEMVYKSTDELDHEAEAESLGINSSRLHPDIYMNELLVGMRIIHQVLPAIMKKLEIDEEFELDPTDFSIR</sequence>
<dbReference type="CDD" id="cd00093">
    <property type="entry name" value="HTH_XRE"/>
    <property type="match status" value="1"/>
</dbReference>
<dbReference type="RefSeq" id="WP_309635957.1">
    <property type="nucleotide sequence ID" value="NZ_JARWAL010000003.1"/>
</dbReference>
<dbReference type="SMART" id="SM00530">
    <property type="entry name" value="HTH_XRE"/>
    <property type="match status" value="1"/>
</dbReference>
<evidence type="ECO:0000313" key="3">
    <source>
        <dbReference type="Proteomes" id="UP001252270"/>
    </source>
</evidence>
<dbReference type="PROSITE" id="PS50943">
    <property type="entry name" value="HTH_CROC1"/>
    <property type="match status" value="1"/>
</dbReference>
<evidence type="ECO:0000313" key="2">
    <source>
        <dbReference type="EMBL" id="MDR5892088.1"/>
    </source>
</evidence>
<gene>
    <name evidence="2" type="ORF">QC820_04605</name>
</gene>
<reference evidence="2 3" key="1">
    <citation type="submission" date="2023-04" db="EMBL/GenBank/DDBJ databases">
        <title>A long-awaited taxogenomic arrangement of the family Halomonadaceae.</title>
        <authorList>
            <person name="De La Haba R."/>
            <person name="Chuvochina M."/>
            <person name="Wittouck S."/>
            <person name="Arahal D.R."/>
            <person name="Sanchez-Porro C."/>
            <person name="Hugenholtz P."/>
            <person name="Ventosa A."/>
        </authorList>
    </citation>
    <scope>NUCLEOTIDE SEQUENCE [LARGE SCALE GENOMIC DNA]</scope>
    <source>
        <strain evidence="2 3">DSM 17332</strain>
    </source>
</reference>
<dbReference type="SUPFAM" id="SSF47413">
    <property type="entry name" value="lambda repressor-like DNA-binding domains"/>
    <property type="match status" value="1"/>
</dbReference>
<dbReference type="Proteomes" id="UP001252270">
    <property type="component" value="Unassembled WGS sequence"/>
</dbReference>
<dbReference type="EMBL" id="JARWAL010000003">
    <property type="protein sequence ID" value="MDR5892088.1"/>
    <property type="molecule type" value="Genomic_DNA"/>
</dbReference>
<evidence type="ECO:0000259" key="1">
    <source>
        <dbReference type="PROSITE" id="PS50943"/>
    </source>
</evidence>
<dbReference type="Pfam" id="PF01381">
    <property type="entry name" value="HTH_3"/>
    <property type="match status" value="1"/>
</dbReference>
<dbReference type="InterPro" id="IPR010982">
    <property type="entry name" value="Lambda_DNA-bd_dom_sf"/>
</dbReference>
<name>A0ABU1GJD2_9GAMM</name>
<dbReference type="Gene3D" id="1.10.260.40">
    <property type="entry name" value="lambda repressor-like DNA-binding domains"/>
    <property type="match status" value="1"/>
</dbReference>
<proteinExistence type="predicted"/>
<feature type="domain" description="HTH cro/C1-type" evidence="1">
    <location>
        <begin position="10"/>
        <end position="66"/>
    </location>
</feature>
<comment type="caution">
    <text evidence="2">The sequence shown here is derived from an EMBL/GenBank/DDBJ whole genome shotgun (WGS) entry which is preliminary data.</text>
</comment>
<dbReference type="InterPro" id="IPR001387">
    <property type="entry name" value="Cro/C1-type_HTH"/>
</dbReference>
<organism evidence="2 3">
    <name type="scientific">Halomonas mongoliensis</name>
    <dbReference type="NCBI Taxonomy" id="321265"/>
    <lineage>
        <taxon>Bacteria</taxon>
        <taxon>Pseudomonadati</taxon>
        <taxon>Pseudomonadota</taxon>
        <taxon>Gammaproteobacteria</taxon>
        <taxon>Oceanospirillales</taxon>
        <taxon>Halomonadaceae</taxon>
        <taxon>Halomonas</taxon>
    </lineage>
</organism>